<comment type="caution">
    <text evidence="1">The sequence shown here is derived from an EMBL/GenBank/DDBJ whole genome shotgun (WGS) entry which is preliminary data.</text>
</comment>
<organism evidence="1 2">
    <name type="scientific">Platanthera zijinensis</name>
    <dbReference type="NCBI Taxonomy" id="2320716"/>
    <lineage>
        <taxon>Eukaryota</taxon>
        <taxon>Viridiplantae</taxon>
        <taxon>Streptophyta</taxon>
        <taxon>Embryophyta</taxon>
        <taxon>Tracheophyta</taxon>
        <taxon>Spermatophyta</taxon>
        <taxon>Magnoliopsida</taxon>
        <taxon>Liliopsida</taxon>
        <taxon>Asparagales</taxon>
        <taxon>Orchidaceae</taxon>
        <taxon>Orchidoideae</taxon>
        <taxon>Orchideae</taxon>
        <taxon>Orchidinae</taxon>
        <taxon>Platanthera</taxon>
    </lineage>
</organism>
<dbReference type="Proteomes" id="UP001418222">
    <property type="component" value="Unassembled WGS sequence"/>
</dbReference>
<proteinExistence type="predicted"/>
<accession>A0AAP0B8J0</accession>
<dbReference type="EMBL" id="JBBWWQ010000013">
    <property type="protein sequence ID" value="KAK8933428.1"/>
    <property type="molecule type" value="Genomic_DNA"/>
</dbReference>
<sequence length="85" mass="9598">MVCGQIYTLSRYQDLDLERFMQESSWPPFLRLPKGLISRLKIAAYNSSGKSSTDVCCVLLAANKAVENYCKKKGKTTFESRGLQN</sequence>
<name>A0AAP0B8J0_9ASPA</name>
<evidence type="ECO:0000313" key="1">
    <source>
        <dbReference type="EMBL" id="KAK8933428.1"/>
    </source>
</evidence>
<keyword evidence="2" id="KW-1185">Reference proteome</keyword>
<gene>
    <name evidence="1" type="ORF">KSP39_PZI015410</name>
</gene>
<evidence type="ECO:0000313" key="2">
    <source>
        <dbReference type="Proteomes" id="UP001418222"/>
    </source>
</evidence>
<protein>
    <submittedName>
        <fullName evidence="1">Uncharacterized protein</fullName>
    </submittedName>
</protein>
<reference evidence="1 2" key="1">
    <citation type="journal article" date="2022" name="Nat. Plants">
        <title>Genomes of leafy and leafless Platanthera orchids illuminate the evolution of mycoheterotrophy.</title>
        <authorList>
            <person name="Li M.H."/>
            <person name="Liu K.W."/>
            <person name="Li Z."/>
            <person name="Lu H.C."/>
            <person name="Ye Q.L."/>
            <person name="Zhang D."/>
            <person name="Wang J.Y."/>
            <person name="Li Y.F."/>
            <person name="Zhong Z.M."/>
            <person name="Liu X."/>
            <person name="Yu X."/>
            <person name="Liu D.K."/>
            <person name="Tu X.D."/>
            <person name="Liu B."/>
            <person name="Hao Y."/>
            <person name="Liao X.Y."/>
            <person name="Jiang Y.T."/>
            <person name="Sun W.H."/>
            <person name="Chen J."/>
            <person name="Chen Y.Q."/>
            <person name="Ai Y."/>
            <person name="Zhai J.W."/>
            <person name="Wu S.S."/>
            <person name="Zhou Z."/>
            <person name="Hsiao Y.Y."/>
            <person name="Wu W.L."/>
            <person name="Chen Y.Y."/>
            <person name="Lin Y.F."/>
            <person name="Hsu J.L."/>
            <person name="Li C.Y."/>
            <person name="Wang Z.W."/>
            <person name="Zhao X."/>
            <person name="Zhong W.Y."/>
            <person name="Ma X.K."/>
            <person name="Ma L."/>
            <person name="Huang J."/>
            <person name="Chen G.Z."/>
            <person name="Huang M.Z."/>
            <person name="Huang L."/>
            <person name="Peng D.H."/>
            <person name="Luo Y.B."/>
            <person name="Zou S.Q."/>
            <person name="Chen S.P."/>
            <person name="Lan S."/>
            <person name="Tsai W.C."/>
            <person name="Van de Peer Y."/>
            <person name="Liu Z.J."/>
        </authorList>
    </citation>
    <scope>NUCLEOTIDE SEQUENCE [LARGE SCALE GENOMIC DNA]</scope>
    <source>
        <strain evidence="1">Lor287</strain>
    </source>
</reference>
<dbReference type="AlphaFoldDB" id="A0AAP0B8J0"/>